<comment type="function">
    <text evidence="6">Methylates ribosomal protein L11.</text>
</comment>
<dbReference type="InterPro" id="IPR021834">
    <property type="entry name" value="DUF3426"/>
</dbReference>
<comment type="catalytic activity">
    <reaction evidence="6">
        <text>L-lysyl-[protein] + 3 S-adenosyl-L-methionine = N(6),N(6),N(6)-trimethyl-L-lysyl-[protein] + 3 S-adenosyl-L-homocysteine + 3 H(+)</text>
        <dbReference type="Rhea" id="RHEA:54192"/>
        <dbReference type="Rhea" id="RHEA-COMP:9752"/>
        <dbReference type="Rhea" id="RHEA-COMP:13826"/>
        <dbReference type="ChEBI" id="CHEBI:15378"/>
        <dbReference type="ChEBI" id="CHEBI:29969"/>
        <dbReference type="ChEBI" id="CHEBI:57856"/>
        <dbReference type="ChEBI" id="CHEBI:59789"/>
        <dbReference type="ChEBI" id="CHEBI:61961"/>
    </reaction>
</comment>
<keyword evidence="3 6" id="KW-0489">Methyltransferase</keyword>
<sequence length="504" mass="55056">MSYRELIFTVPAEIAEPLGDALLEVGALSVTVEDDAAGGYDENPLYGEPGLSPEVQAWDRSSVTALFNPELDHSGDADFVSTLLESLKESGFHLPIPQERIVEEQDWVRLTQSQFAPIQIGERIWVVPSWHEAPTDPQAICLAVDPGLAFGTGSHPTTHLCLLWLEQNTNLQNQSLLDYGCGSGILAIAAAKLGCNPVVGTDIDPQAMVAANSNAEINKVSICFVLPNENAPELAAETKYDIVMANILANPLQVLAPALVNKMRVGGRIILSGVLARQADEVIATYSQWLSLSVWKESEGWVCLQGTLTEKKAHVPVPAQKKRLKFILLSLLVVLLVVFGEHLSRNTLLPVLATRIDGSSHPVASTAFSVLQKFDEKLCSVLGCINRPVSDFSAWQITSATLSTENAREGLKIASNQSMVAVALQNRLAIPVLFPHLEIFLTDAEESEIQTIQFNPQAWVPQTWQDAHPQFLTRGAPSGEMYRLQFPIALPPNTAGYRVRIFYP</sequence>
<evidence type="ECO:0000256" key="2">
    <source>
        <dbReference type="ARBA" id="ARBA00022490"/>
    </source>
</evidence>
<protein>
    <recommendedName>
        <fullName evidence="6">Ribosomal protein L11 methyltransferase</fullName>
        <shortName evidence="6">L11 Mtase</shortName>
        <ecNumber evidence="6">2.1.1.-</ecNumber>
    </recommendedName>
</protein>
<dbReference type="PANTHER" id="PTHR43648">
    <property type="entry name" value="ELECTRON TRANSFER FLAVOPROTEIN BETA SUBUNIT LYSINE METHYLTRANSFERASE"/>
    <property type="match status" value="1"/>
</dbReference>
<dbReference type="InterPro" id="IPR004498">
    <property type="entry name" value="Ribosomal_PrmA_MeTrfase"/>
</dbReference>
<proteinExistence type="inferred from homology"/>
<dbReference type="Pfam" id="PF06325">
    <property type="entry name" value="PrmA"/>
    <property type="match status" value="1"/>
</dbReference>
<evidence type="ECO:0000313" key="7">
    <source>
        <dbReference type="EMBL" id="QKM61797.1"/>
    </source>
</evidence>
<dbReference type="GO" id="GO:0016279">
    <property type="term" value="F:protein-lysine N-methyltransferase activity"/>
    <property type="evidence" value="ECO:0007669"/>
    <property type="project" value="TreeGrafter"/>
</dbReference>
<dbReference type="GO" id="GO:0005840">
    <property type="term" value="C:ribosome"/>
    <property type="evidence" value="ECO:0007669"/>
    <property type="project" value="UniProtKB-KW"/>
</dbReference>
<name>A0A6M9PSE7_9BURK</name>
<evidence type="ECO:0000256" key="4">
    <source>
        <dbReference type="ARBA" id="ARBA00022679"/>
    </source>
</evidence>
<evidence type="ECO:0000256" key="6">
    <source>
        <dbReference type="HAMAP-Rule" id="MF_00735"/>
    </source>
</evidence>
<evidence type="ECO:0000256" key="3">
    <source>
        <dbReference type="ARBA" id="ARBA00022603"/>
    </source>
</evidence>
<comment type="subcellular location">
    <subcellularLocation>
        <location evidence="6">Cytoplasm</location>
    </subcellularLocation>
</comment>
<accession>A0A6M9PSE7</accession>
<dbReference type="Proteomes" id="UP000500806">
    <property type="component" value="Chromosome"/>
</dbReference>
<keyword evidence="2 6" id="KW-0963">Cytoplasm</keyword>
<dbReference type="NCBIfam" id="TIGR00406">
    <property type="entry name" value="prmA"/>
    <property type="match status" value="1"/>
</dbReference>
<dbReference type="KEGG" id="pani:DCO16_01080"/>
<dbReference type="CDD" id="cd02440">
    <property type="entry name" value="AdoMet_MTases"/>
    <property type="match status" value="1"/>
</dbReference>
<evidence type="ECO:0000313" key="8">
    <source>
        <dbReference type="Proteomes" id="UP000500806"/>
    </source>
</evidence>
<evidence type="ECO:0000256" key="5">
    <source>
        <dbReference type="ARBA" id="ARBA00022691"/>
    </source>
</evidence>
<keyword evidence="7" id="KW-0687">Ribonucleoprotein</keyword>
<feature type="binding site" evidence="6">
    <location>
        <position position="180"/>
    </location>
    <ligand>
        <name>S-adenosyl-L-methionine</name>
        <dbReference type="ChEBI" id="CHEBI:59789"/>
    </ligand>
</feature>
<organism evidence="7 8">
    <name type="scientific">Polynucleobacter antarcticus</name>
    <dbReference type="NCBI Taxonomy" id="1743162"/>
    <lineage>
        <taxon>Bacteria</taxon>
        <taxon>Pseudomonadati</taxon>
        <taxon>Pseudomonadota</taxon>
        <taxon>Betaproteobacteria</taxon>
        <taxon>Burkholderiales</taxon>
        <taxon>Burkholderiaceae</taxon>
        <taxon>Polynucleobacter</taxon>
    </lineage>
</organism>
<keyword evidence="5 6" id="KW-0949">S-adenosyl-L-methionine</keyword>
<dbReference type="AlphaFoldDB" id="A0A6M9PSE7"/>
<dbReference type="GO" id="GO:0005829">
    <property type="term" value="C:cytosol"/>
    <property type="evidence" value="ECO:0007669"/>
    <property type="project" value="TreeGrafter"/>
</dbReference>
<dbReference type="EMBL" id="CP028941">
    <property type="protein sequence ID" value="QKM61797.1"/>
    <property type="molecule type" value="Genomic_DNA"/>
</dbReference>
<keyword evidence="7" id="KW-0689">Ribosomal protein</keyword>
<dbReference type="Gene3D" id="3.40.50.150">
    <property type="entry name" value="Vaccinia Virus protein VP39"/>
    <property type="match status" value="1"/>
</dbReference>
<dbReference type="GO" id="GO:0032259">
    <property type="term" value="P:methylation"/>
    <property type="evidence" value="ECO:0007669"/>
    <property type="project" value="UniProtKB-KW"/>
</dbReference>
<dbReference type="HAMAP" id="MF_00735">
    <property type="entry name" value="Methyltr_PrmA"/>
    <property type="match status" value="1"/>
</dbReference>
<keyword evidence="4 6" id="KW-0808">Transferase</keyword>
<comment type="similarity">
    <text evidence="1 6">Belongs to the methyltransferase superfamily. PrmA family.</text>
</comment>
<dbReference type="InterPro" id="IPR029063">
    <property type="entry name" value="SAM-dependent_MTases_sf"/>
</dbReference>
<keyword evidence="8" id="KW-1185">Reference proteome</keyword>
<gene>
    <name evidence="6" type="primary">prmA</name>
    <name evidence="7" type="ORF">DCO16_01080</name>
</gene>
<dbReference type="Pfam" id="PF11906">
    <property type="entry name" value="DUF3426"/>
    <property type="match status" value="1"/>
</dbReference>
<dbReference type="PANTHER" id="PTHR43648:SF1">
    <property type="entry name" value="ELECTRON TRANSFER FLAVOPROTEIN BETA SUBUNIT LYSINE METHYLTRANSFERASE"/>
    <property type="match status" value="1"/>
</dbReference>
<feature type="binding site" evidence="6">
    <location>
        <position position="246"/>
    </location>
    <ligand>
        <name>S-adenosyl-L-methionine</name>
        <dbReference type="ChEBI" id="CHEBI:59789"/>
    </ligand>
</feature>
<dbReference type="InterPro" id="IPR050078">
    <property type="entry name" value="Ribosomal_L11_MeTrfase_PrmA"/>
</dbReference>
<dbReference type="SUPFAM" id="SSF53335">
    <property type="entry name" value="S-adenosyl-L-methionine-dependent methyltransferases"/>
    <property type="match status" value="1"/>
</dbReference>
<feature type="binding site" evidence="6">
    <location>
        <position position="158"/>
    </location>
    <ligand>
        <name>S-adenosyl-L-methionine</name>
        <dbReference type="ChEBI" id="CHEBI:59789"/>
    </ligand>
</feature>
<reference evidence="7 8" key="1">
    <citation type="submission" date="2018-04" db="EMBL/GenBank/DDBJ databases">
        <title>Polynucleobacter sp. LimPoW16 genome.</title>
        <authorList>
            <person name="Hahn M.W."/>
        </authorList>
    </citation>
    <scope>NUCLEOTIDE SEQUENCE [LARGE SCALE GENOMIC DNA]</scope>
    <source>
        <strain evidence="7 8">LimPoW16</strain>
    </source>
</reference>
<feature type="binding site" evidence="6">
    <location>
        <position position="202"/>
    </location>
    <ligand>
        <name>S-adenosyl-L-methionine</name>
        <dbReference type="ChEBI" id="CHEBI:59789"/>
    </ligand>
</feature>
<evidence type="ECO:0000256" key="1">
    <source>
        <dbReference type="ARBA" id="ARBA00009741"/>
    </source>
</evidence>
<dbReference type="EC" id="2.1.1.-" evidence="6"/>